<name>A0A7J6QAL9_PEROL</name>
<protein>
    <submittedName>
        <fullName evidence="1">Uncharacterized protein</fullName>
    </submittedName>
</protein>
<gene>
    <name evidence="1" type="ORF">FOZ63_013008</name>
</gene>
<accession>A0A7J6QAL9</accession>
<dbReference type="AlphaFoldDB" id="A0A7J6QAL9"/>
<organism evidence="1 2">
    <name type="scientific">Perkinsus olseni</name>
    <name type="common">Perkinsus atlanticus</name>
    <dbReference type="NCBI Taxonomy" id="32597"/>
    <lineage>
        <taxon>Eukaryota</taxon>
        <taxon>Sar</taxon>
        <taxon>Alveolata</taxon>
        <taxon>Perkinsozoa</taxon>
        <taxon>Perkinsea</taxon>
        <taxon>Perkinsida</taxon>
        <taxon>Perkinsidae</taxon>
        <taxon>Perkinsus</taxon>
    </lineage>
</organism>
<feature type="non-terminal residue" evidence="1">
    <location>
        <position position="127"/>
    </location>
</feature>
<evidence type="ECO:0000313" key="2">
    <source>
        <dbReference type="Proteomes" id="UP000553632"/>
    </source>
</evidence>
<dbReference type="EMBL" id="JABANO010034348">
    <property type="protein sequence ID" value="KAF4705298.1"/>
    <property type="molecule type" value="Genomic_DNA"/>
</dbReference>
<feature type="non-terminal residue" evidence="1">
    <location>
        <position position="1"/>
    </location>
</feature>
<keyword evidence="2" id="KW-1185">Reference proteome</keyword>
<reference evidence="1 2" key="1">
    <citation type="submission" date="2020-04" db="EMBL/GenBank/DDBJ databases">
        <title>Perkinsus olseni comparative genomics.</title>
        <authorList>
            <person name="Bogema D.R."/>
        </authorList>
    </citation>
    <scope>NUCLEOTIDE SEQUENCE [LARGE SCALE GENOMIC DNA]</scope>
    <source>
        <strain evidence="1 2">ATCC PRA-207</strain>
    </source>
</reference>
<proteinExistence type="predicted"/>
<dbReference type="Proteomes" id="UP000553632">
    <property type="component" value="Unassembled WGS sequence"/>
</dbReference>
<comment type="caution">
    <text evidence="1">The sequence shown here is derived from an EMBL/GenBank/DDBJ whole genome shotgun (WGS) entry which is preliminary data.</text>
</comment>
<evidence type="ECO:0000313" key="1">
    <source>
        <dbReference type="EMBL" id="KAF4705298.1"/>
    </source>
</evidence>
<sequence length="127" mass="13643">LESVELSVAGADLDDARVETVLCPAISDTKRGLTGVLHLSDNPALTDEAIIRLCAAMERKRIRKSPRQGYQGNSGGWGLVPLVHALEVTFIGTTVHDDGVADLLAALREKEVFSQGSFYCHPVAKSK</sequence>